<protein>
    <submittedName>
        <fullName evidence="2">Uncharacterized protein</fullName>
    </submittedName>
</protein>
<organism evidence="2 3">
    <name type="scientific">Citricoccus parietis</name>
    <dbReference type="NCBI Taxonomy" id="592307"/>
    <lineage>
        <taxon>Bacteria</taxon>
        <taxon>Bacillati</taxon>
        <taxon>Actinomycetota</taxon>
        <taxon>Actinomycetes</taxon>
        <taxon>Micrococcales</taxon>
        <taxon>Micrococcaceae</taxon>
        <taxon>Citricoccus</taxon>
    </lineage>
</organism>
<dbReference type="Proteomes" id="UP001589575">
    <property type="component" value="Unassembled WGS sequence"/>
</dbReference>
<accession>A0ABV5G0E7</accession>
<feature type="compositionally biased region" description="Low complexity" evidence="1">
    <location>
        <begin position="1"/>
        <end position="20"/>
    </location>
</feature>
<gene>
    <name evidence="2" type="ORF">ACFFX0_14800</name>
</gene>
<reference evidence="2 3" key="1">
    <citation type="submission" date="2024-09" db="EMBL/GenBank/DDBJ databases">
        <authorList>
            <person name="Sun Q."/>
            <person name="Mori K."/>
        </authorList>
    </citation>
    <scope>NUCLEOTIDE SEQUENCE [LARGE SCALE GENOMIC DNA]</scope>
    <source>
        <strain evidence="2 3">CCM 7609</strain>
    </source>
</reference>
<comment type="caution">
    <text evidence="2">The sequence shown here is derived from an EMBL/GenBank/DDBJ whole genome shotgun (WGS) entry which is preliminary data.</text>
</comment>
<evidence type="ECO:0000313" key="3">
    <source>
        <dbReference type="Proteomes" id="UP001589575"/>
    </source>
</evidence>
<feature type="region of interest" description="Disordered" evidence="1">
    <location>
        <begin position="1"/>
        <end position="37"/>
    </location>
</feature>
<evidence type="ECO:0000313" key="2">
    <source>
        <dbReference type="EMBL" id="MFB9072395.1"/>
    </source>
</evidence>
<name>A0ABV5G0E7_9MICC</name>
<keyword evidence="3" id="KW-1185">Reference proteome</keyword>
<evidence type="ECO:0000256" key="1">
    <source>
        <dbReference type="SAM" id="MobiDB-lite"/>
    </source>
</evidence>
<sequence length="58" mass="6461">MAPWRSSRSPWPPRASCSPANGWPPGSPRSVSSWPPCRTSSWPWCWAGWTSRGSWSSS</sequence>
<dbReference type="EMBL" id="JBHMFI010000001">
    <property type="protein sequence ID" value="MFB9072395.1"/>
    <property type="molecule type" value="Genomic_DNA"/>
</dbReference>
<proteinExistence type="predicted"/>